<organism evidence="1 2">
    <name type="scientific">Maribellus comscasis</name>
    <dbReference type="NCBI Taxonomy" id="2681766"/>
    <lineage>
        <taxon>Bacteria</taxon>
        <taxon>Pseudomonadati</taxon>
        <taxon>Bacteroidota</taxon>
        <taxon>Bacteroidia</taxon>
        <taxon>Marinilabiliales</taxon>
        <taxon>Prolixibacteraceae</taxon>
        <taxon>Maribellus</taxon>
    </lineage>
</organism>
<name>A0A6I6K0J9_9BACT</name>
<evidence type="ECO:0000313" key="2">
    <source>
        <dbReference type="Proteomes" id="UP000428260"/>
    </source>
</evidence>
<dbReference type="PROSITE" id="PS51257">
    <property type="entry name" value="PROKAR_LIPOPROTEIN"/>
    <property type="match status" value="1"/>
</dbReference>
<sequence>MKKIYFVIGILAFIVACSSQKKIAHVPQVEKAEMAEDSLEYELETFDTKFETWYQLHDNPSQYRSQQYYESWNRQYVSAWNINAMTPGKGSFFESIVGYDPHEDYGFELNHELFYYFQYVENVLRIRIIPNGPNVVRF</sequence>
<reference evidence="1 2" key="1">
    <citation type="submission" date="2019-11" db="EMBL/GenBank/DDBJ databases">
        <authorList>
            <person name="Zheng R.K."/>
            <person name="Sun C.M."/>
        </authorList>
    </citation>
    <scope>NUCLEOTIDE SEQUENCE [LARGE SCALE GENOMIC DNA]</scope>
    <source>
        <strain evidence="1 2">WC007</strain>
    </source>
</reference>
<proteinExistence type="predicted"/>
<evidence type="ECO:0000313" key="1">
    <source>
        <dbReference type="EMBL" id="QGY44933.1"/>
    </source>
</evidence>
<dbReference type="Proteomes" id="UP000428260">
    <property type="component" value="Chromosome"/>
</dbReference>
<protein>
    <recommendedName>
        <fullName evidence="3">Lipoprotein</fullName>
    </recommendedName>
</protein>
<dbReference type="InterPro" id="IPR046144">
    <property type="entry name" value="DUF6146"/>
</dbReference>
<accession>A0A6I6K0J9</accession>
<dbReference type="KEGG" id="mcos:GM418_15025"/>
<dbReference type="RefSeq" id="WP_158867712.1">
    <property type="nucleotide sequence ID" value="NZ_CP046401.1"/>
</dbReference>
<keyword evidence="2" id="KW-1185">Reference proteome</keyword>
<gene>
    <name evidence="1" type="ORF">GM418_15025</name>
</gene>
<dbReference type="Pfam" id="PF19643">
    <property type="entry name" value="DUF6146"/>
    <property type="match status" value="1"/>
</dbReference>
<evidence type="ECO:0008006" key="3">
    <source>
        <dbReference type="Google" id="ProtNLM"/>
    </source>
</evidence>
<dbReference type="AlphaFoldDB" id="A0A6I6K0J9"/>
<dbReference type="EMBL" id="CP046401">
    <property type="protein sequence ID" value="QGY44933.1"/>
    <property type="molecule type" value="Genomic_DNA"/>
</dbReference>